<feature type="compositionally biased region" description="Basic and acidic residues" evidence="1">
    <location>
        <begin position="1028"/>
        <end position="1038"/>
    </location>
</feature>
<feature type="compositionally biased region" description="Polar residues" evidence="1">
    <location>
        <begin position="634"/>
        <end position="645"/>
    </location>
</feature>
<organism evidence="2 3">
    <name type="scientific">Zasmidium cellare</name>
    <name type="common">Wine cellar mold</name>
    <name type="synonym">Racodium cellare</name>
    <dbReference type="NCBI Taxonomy" id="395010"/>
    <lineage>
        <taxon>Eukaryota</taxon>
        <taxon>Fungi</taxon>
        <taxon>Dikarya</taxon>
        <taxon>Ascomycota</taxon>
        <taxon>Pezizomycotina</taxon>
        <taxon>Dothideomycetes</taxon>
        <taxon>Dothideomycetidae</taxon>
        <taxon>Mycosphaerellales</taxon>
        <taxon>Mycosphaerellaceae</taxon>
        <taxon>Zasmidium</taxon>
    </lineage>
</organism>
<sequence>MDAPFLSPYTHFSGSCTDLLSVTMNKFLKKKADGPTANDDALHALSQPPSPVMKKSSSSRWKKNSTKRQPEPKPQLDLSAALPSTDDFRTSLIMPSLSTRFSMLREQDDPASMLGKASDDSVLQPRRKSRMADFGFGNTGLSDIAEVSSISGSVRPSFAQNHREQSYVSEEGYGSEADAAPSSMMARSRPGEGNVLFGGRQKVYKIPTSGAHSTRSLGKVYYDDDVGMSAFQKYRMKEREVDESQFPRPSDDSQGFDFGLDQAEPGSQDEDGLETLPNDSAKDLSHSPSLSSYDKKRSTTSSTARSDARSSTAATSIASQPAATSAQPSPAQAPVSTTINTNTTNASIPAAPMSAPFLDRSNTKTRRLYEQGLDQHMHEQQNSAISRLNSIQRQRALSGKKSPPLLHNVKSAGNLHDRNPQPVYALRAQSPPLTSPPPASFGSVRHANSNCSSPALSGPHSPIDAHFDENRVLTQALEPADRGKATAMGAFNKPAHAFDEQQYLERQKALQRSASTAALKNRSQPQPNTQQRNNRYEFEPEQQPLPEIPALDQSQSETAKKHQPTKAYNVFQNAANANTTQVPSEPSPASSKSPLPDTHRTFFGNISASEDEDEEDDLAQSFNQPEYGYGSYHNKWQPTPLQSVSEHPALRSEKSRSTLAEEVEEMEVKPLNPQSSSRSLRNDLTINITPKVPQDVDSPTLGPQAQALNGMVHHLRQRSNQSSLYPGDDFALPEGDVPDVPEVPWNANKSNSHGFIGSTLDTHSARESSYATSNPWDLDEQSFVNEPRASRMTVSPIDEVNGTRFPSNRASEISLVQDGVPSRPPFTREASEISLVQDHDIPSWQQELRKQHTRDASTATQQERDAFANELAARRQLIQERIQIRSVVERDSNSRGTSPAPTPGAPVGPMRAFGMLRSKTSRESFVNTQEQPPKAQKILGPAYGFTDKAGNSPEVGRPRGNSSPRPPVPTAQHPAFKQDGPGPSRAMEMDPQQAERALASAGRSPASSARSRSNSAATTGRSRSRTGPYRDDLEKAMVEGHGSSATSHPPEMSPFPGASPDVMMNGFGRDSEENKKSLSNYFDQRNAPGNTPRLAHNGPSPVTLAPNVYTPGRPAPVANPYSQNTTPPLNGSSPSITQADFTQIMQSNARASGPGLRKKTISKSDISEPIQLLSSTSNVDTVPLPPGASLKNGMDEPPPIPPINPRRRATRKLFSRNRSESTSDGSEVKATASDPALNTSPKRDYHFPPSAVVRMPTMPAVPTARDYETSPAVQQHGFNPAASPERLPPRSANGPQRAVTAPMEGGMF</sequence>
<gene>
    <name evidence="2" type="ORF">PRZ48_015117</name>
</gene>
<feature type="compositionally biased region" description="Acidic residues" evidence="1">
    <location>
        <begin position="609"/>
        <end position="618"/>
    </location>
</feature>
<feature type="region of interest" description="Disordered" evidence="1">
    <location>
        <begin position="376"/>
        <end position="478"/>
    </location>
</feature>
<feature type="compositionally biased region" description="Polar residues" evidence="1">
    <location>
        <begin position="570"/>
        <end position="582"/>
    </location>
</feature>
<keyword evidence="3" id="KW-1185">Reference proteome</keyword>
<comment type="caution">
    <text evidence="2">The sequence shown here is derived from an EMBL/GenBank/DDBJ whole genome shotgun (WGS) entry which is preliminary data.</text>
</comment>
<name>A0ABR0DYB5_ZASCE</name>
<feature type="compositionally biased region" description="Polar residues" evidence="1">
    <location>
        <begin position="672"/>
        <end position="681"/>
    </location>
</feature>
<feature type="region of interest" description="Disordered" evidence="1">
    <location>
        <begin position="498"/>
        <end position="681"/>
    </location>
</feature>
<feature type="compositionally biased region" description="Polar residues" evidence="1">
    <location>
        <begin position="1120"/>
        <end position="1150"/>
    </location>
</feature>
<dbReference type="EMBL" id="JAXOVC010000015">
    <property type="protein sequence ID" value="KAK4493931.1"/>
    <property type="molecule type" value="Genomic_DNA"/>
</dbReference>
<feature type="compositionally biased region" description="Basic residues" evidence="1">
    <location>
        <begin position="1205"/>
        <end position="1215"/>
    </location>
</feature>
<reference evidence="2 3" key="1">
    <citation type="journal article" date="2023" name="G3 (Bethesda)">
        <title>A chromosome-level genome assembly of Zasmidium syzygii isolated from banana leaves.</title>
        <authorList>
            <person name="van Westerhoven A.C."/>
            <person name="Mehrabi R."/>
            <person name="Talebi R."/>
            <person name="Steentjes M.B.F."/>
            <person name="Corcolon B."/>
            <person name="Chong P.A."/>
            <person name="Kema G.H.J."/>
            <person name="Seidl M.F."/>
        </authorList>
    </citation>
    <scope>NUCLEOTIDE SEQUENCE [LARGE SCALE GENOMIC DNA]</scope>
    <source>
        <strain evidence="2 3">P124</strain>
    </source>
</reference>
<evidence type="ECO:0000256" key="1">
    <source>
        <dbReference type="SAM" id="MobiDB-lite"/>
    </source>
</evidence>
<feature type="compositionally biased region" description="Low complexity" evidence="1">
    <location>
        <begin position="583"/>
        <end position="596"/>
    </location>
</feature>
<feature type="compositionally biased region" description="Low complexity" evidence="1">
    <location>
        <begin position="521"/>
        <end position="533"/>
    </location>
</feature>
<feature type="compositionally biased region" description="Low complexity" evidence="1">
    <location>
        <begin position="996"/>
        <end position="1027"/>
    </location>
</feature>
<feature type="region of interest" description="Disordered" evidence="1">
    <location>
        <begin position="238"/>
        <end position="361"/>
    </location>
</feature>
<proteinExistence type="predicted"/>
<feature type="compositionally biased region" description="Basic and acidic residues" evidence="1">
    <location>
        <begin position="498"/>
        <end position="508"/>
    </location>
</feature>
<feature type="region of interest" description="Disordered" evidence="1">
    <location>
        <begin position="886"/>
        <end position="1308"/>
    </location>
</feature>
<accession>A0ABR0DYB5</accession>
<evidence type="ECO:0000313" key="3">
    <source>
        <dbReference type="Proteomes" id="UP001305779"/>
    </source>
</evidence>
<evidence type="ECO:0000313" key="2">
    <source>
        <dbReference type="EMBL" id="KAK4493931.1"/>
    </source>
</evidence>
<feature type="compositionally biased region" description="Polar residues" evidence="1">
    <location>
        <begin position="380"/>
        <end position="395"/>
    </location>
</feature>
<dbReference type="Proteomes" id="UP001305779">
    <property type="component" value="Unassembled WGS sequence"/>
</dbReference>
<feature type="region of interest" description="Disordered" evidence="1">
    <location>
        <begin position="31"/>
        <end position="82"/>
    </location>
</feature>
<feature type="compositionally biased region" description="Low complexity" evidence="1">
    <location>
        <begin position="299"/>
        <end position="352"/>
    </location>
</feature>
<feature type="compositionally biased region" description="Polar residues" evidence="1">
    <location>
        <begin position="446"/>
        <end position="455"/>
    </location>
</feature>
<protein>
    <submittedName>
        <fullName evidence="2">Uncharacterized protein</fullName>
    </submittedName>
</protein>
<feature type="region of interest" description="Disordered" evidence="1">
    <location>
        <begin position="155"/>
        <end position="196"/>
    </location>
</feature>
<feature type="compositionally biased region" description="Polar residues" evidence="1">
    <location>
        <begin position="1077"/>
        <end position="1089"/>
    </location>
</feature>